<dbReference type="Proteomes" id="UP000006054">
    <property type="component" value="Chromosome"/>
</dbReference>
<reference evidence="9" key="1">
    <citation type="submission" date="2012-06" db="EMBL/GenBank/DDBJ databases">
        <title>The complete genome of Flexibacter litoralis DSM 6794.</title>
        <authorList>
            <person name="Lucas S."/>
            <person name="Copeland A."/>
            <person name="Lapidus A."/>
            <person name="Glavina del Rio T."/>
            <person name="Dalin E."/>
            <person name="Tice H."/>
            <person name="Bruce D."/>
            <person name="Goodwin L."/>
            <person name="Pitluck S."/>
            <person name="Peters L."/>
            <person name="Ovchinnikova G."/>
            <person name="Lu M."/>
            <person name="Kyrpides N."/>
            <person name="Mavromatis K."/>
            <person name="Ivanova N."/>
            <person name="Brettin T."/>
            <person name="Detter J.C."/>
            <person name="Han C."/>
            <person name="Larimer F."/>
            <person name="Land M."/>
            <person name="Hauser L."/>
            <person name="Markowitz V."/>
            <person name="Cheng J.-F."/>
            <person name="Hugenholtz P."/>
            <person name="Woyke T."/>
            <person name="Wu D."/>
            <person name="Spring S."/>
            <person name="Lang E."/>
            <person name="Kopitz M."/>
            <person name="Brambilla E."/>
            <person name="Klenk H.-P."/>
            <person name="Eisen J.A."/>
        </authorList>
    </citation>
    <scope>NUCLEOTIDE SEQUENCE [LARGE SCALE GENOMIC DNA]</scope>
    <source>
        <strain evidence="9">ATCC 23117 / DSM 6794 / NBRC 15988 / NCIMB 1366 / Sio-4</strain>
    </source>
</reference>
<evidence type="ECO:0000313" key="9">
    <source>
        <dbReference type="Proteomes" id="UP000006054"/>
    </source>
</evidence>
<dbReference type="GO" id="GO:0031564">
    <property type="term" value="P:transcription antitermination"/>
    <property type="evidence" value="ECO:0007669"/>
    <property type="project" value="UniProtKB-KW"/>
</dbReference>
<keyword evidence="4 6" id="KW-0805">Transcription regulation</keyword>
<dbReference type="Gene3D" id="1.10.940.10">
    <property type="entry name" value="NusB-like"/>
    <property type="match status" value="1"/>
</dbReference>
<dbReference type="eggNOG" id="COG0781">
    <property type="taxonomic scope" value="Bacteria"/>
</dbReference>
<accession>I4AJ48</accession>
<dbReference type="NCBIfam" id="TIGR01951">
    <property type="entry name" value="nusB"/>
    <property type="match status" value="1"/>
</dbReference>
<evidence type="ECO:0000256" key="3">
    <source>
        <dbReference type="ARBA" id="ARBA00022884"/>
    </source>
</evidence>
<dbReference type="SUPFAM" id="SSF48013">
    <property type="entry name" value="NusB-like"/>
    <property type="match status" value="1"/>
</dbReference>
<evidence type="ECO:0000313" key="8">
    <source>
        <dbReference type="EMBL" id="AFM03983.1"/>
    </source>
</evidence>
<dbReference type="HAMAP" id="MF_00073">
    <property type="entry name" value="NusB"/>
    <property type="match status" value="1"/>
</dbReference>
<dbReference type="HOGENOM" id="CLU_058797_0_0_10"/>
<dbReference type="GO" id="GO:0005829">
    <property type="term" value="C:cytosol"/>
    <property type="evidence" value="ECO:0007669"/>
    <property type="project" value="TreeGrafter"/>
</dbReference>
<proteinExistence type="inferred from homology"/>
<keyword evidence="3 6" id="KW-0694">RNA-binding</keyword>
<dbReference type="STRING" id="880071.Fleli_1564"/>
<dbReference type="EMBL" id="CP003345">
    <property type="protein sequence ID" value="AFM03983.1"/>
    <property type="molecule type" value="Genomic_DNA"/>
</dbReference>
<dbReference type="InterPro" id="IPR035926">
    <property type="entry name" value="NusB-like_sf"/>
</dbReference>
<dbReference type="AlphaFoldDB" id="I4AJ48"/>
<sequence length="393" mass="46234">MLNRRILRLKAMQALYALEQAQRSNYQLSLDYIHQKFEPNLNSMVIPTAEEVAQKRKLGKELFEANYQNETLEAKSEQAEVDVAVSEAIRIYNTQIQKERRLQKQEMIKKTEGIHDDYLKLLKLLMSLADHSEADYNSRKARQYSKEVIFDSELHFTNNALIQHLVGHKELQDLLIGSNWATSTIKDWFKILREEEFYKKYLTLKTPTFSEDKEFMITLTRDFIMQNDVLDDFFDENDIYWSENRSVLRNMLLKTVKNIEEENIDNELGTKPVELYLLSRNWEDDKEFFEELFQNTVNESLQNEKLIAERLKNWDINRVALTDTLILKMAISEMMHCPSIPVKVSINEYVELAKNYSTPKSKEFVNGILDTVSEYLVNEGQIKKSGRGLLDNQ</sequence>
<name>I4AJ48_BERLS</name>
<dbReference type="Pfam" id="PF01029">
    <property type="entry name" value="NusB"/>
    <property type="match status" value="1"/>
</dbReference>
<comment type="similarity">
    <text evidence="1 6">Belongs to the NusB family.</text>
</comment>
<keyword evidence="2 6" id="KW-0889">Transcription antitermination</keyword>
<protein>
    <recommendedName>
        <fullName evidence="6">Transcription antitermination protein NusB</fullName>
    </recommendedName>
    <alternativeName>
        <fullName evidence="6">Antitermination factor NusB</fullName>
    </alternativeName>
</protein>
<feature type="domain" description="NusB/RsmB/TIM44" evidence="7">
    <location>
        <begin position="251"/>
        <end position="373"/>
    </location>
</feature>
<evidence type="ECO:0000256" key="5">
    <source>
        <dbReference type="ARBA" id="ARBA00023163"/>
    </source>
</evidence>
<dbReference type="OrthoDB" id="9787568at2"/>
<dbReference type="GO" id="GO:0006353">
    <property type="term" value="P:DNA-templated transcription termination"/>
    <property type="evidence" value="ECO:0007669"/>
    <property type="project" value="UniProtKB-UniRule"/>
</dbReference>
<organism evidence="8 9">
    <name type="scientific">Bernardetia litoralis (strain ATCC 23117 / DSM 6794 / NBRC 15988 / NCIMB 1366 / Fx l1 / Sio-4)</name>
    <name type="common">Flexibacter litoralis</name>
    <dbReference type="NCBI Taxonomy" id="880071"/>
    <lineage>
        <taxon>Bacteria</taxon>
        <taxon>Pseudomonadati</taxon>
        <taxon>Bacteroidota</taxon>
        <taxon>Cytophagia</taxon>
        <taxon>Cytophagales</taxon>
        <taxon>Bernardetiaceae</taxon>
        <taxon>Bernardetia</taxon>
    </lineage>
</organism>
<dbReference type="PATRIC" id="fig|880071.3.peg.1544"/>
<evidence type="ECO:0000259" key="7">
    <source>
        <dbReference type="Pfam" id="PF01029"/>
    </source>
</evidence>
<evidence type="ECO:0000256" key="6">
    <source>
        <dbReference type="HAMAP-Rule" id="MF_00073"/>
    </source>
</evidence>
<dbReference type="InterPro" id="IPR011605">
    <property type="entry name" value="NusB_fam"/>
</dbReference>
<gene>
    <name evidence="6" type="primary">nusB</name>
    <name evidence="8" type="ordered locus">Fleli_1564</name>
</gene>
<dbReference type="PANTHER" id="PTHR11078:SF3">
    <property type="entry name" value="ANTITERMINATION NUSB DOMAIN-CONTAINING PROTEIN"/>
    <property type="match status" value="1"/>
</dbReference>
<dbReference type="GO" id="GO:0003723">
    <property type="term" value="F:RNA binding"/>
    <property type="evidence" value="ECO:0007669"/>
    <property type="project" value="UniProtKB-UniRule"/>
</dbReference>
<dbReference type="KEGG" id="fli:Fleli_1564"/>
<evidence type="ECO:0000256" key="1">
    <source>
        <dbReference type="ARBA" id="ARBA00005952"/>
    </source>
</evidence>
<keyword evidence="5 6" id="KW-0804">Transcription</keyword>
<comment type="function">
    <text evidence="6">Involved in transcription antitermination. Required for transcription of ribosomal RNA (rRNA) genes. Binds specifically to the boxA antiterminator sequence of the ribosomal RNA (rrn) operons.</text>
</comment>
<evidence type="ECO:0000256" key="2">
    <source>
        <dbReference type="ARBA" id="ARBA00022814"/>
    </source>
</evidence>
<dbReference type="RefSeq" id="WP_014797440.1">
    <property type="nucleotide sequence ID" value="NC_018018.1"/>
</dbReference>
<evidence type="ECO:0000256" key="4">
    <source>
        <dbReference type="ARBA" id="ARBA00023015"/>
    </source>
</evidence>
<dbReference type="InterPro" id="IPR006027">
    <property type="entry name" value="NusB_RsmB_TIM44"/>
</dbReference>
<dbReference type="PANTHER" id="PTHR11078">
    <property type="entry name" value="N UTILIZATION SUBSTANCE PROTEIN B-RELATED"/>
    <property type="match status" value="1"/>
</dbReference>
<keyword evidence="9" id="KW-1185">Reference proteome</keyword>